<dbReference type="AlphaFoldDB" id="A0A318TZ29"/>
<feature type="compositionally biased region" description="Pro residues" evidence="1">
    <location>
        <begin position="155"/>
        <end position="172"/>
    </location>
</feature>
<keyword evidence="4" id="KW-1185">Reference proteome</keyword>
<name>A0A318TZ29_9BRAD</name>
<comment type="caution">
    <text evidence="3">The sequence shown here is derived from an EMBL/GenBank/DDBJ whole genome shotgun (WGS) entry which is preliminary data.</text>
</comment>
<dbReference type="Proteomes" id="UP000248148">
    <property type="component" value="Unassembled WGS sequence"/>
</dbReference>
<feature type="region of interest" description="Disordered" evidence="1">
    <location>
        <begin position="141"/>
        <end position="174"/>
    </location>
</feature>
<sequence>MMATNKKVREQEPGAIEALLPWHATGKLSAQDQRRVEDAIQRDPEIARQFAIVQEECAATIQVSESLGAPSPHALEQLFLAIDAEPQRRGSHGGSWFSGMLAALSPRTVAFTAVAALALLLVQGGVIAALLLQDDQGRVPVQTAERSAPNAVAPSAPPPPPAMAAPSAPQPAPMMAADSKMQRMAEAPMRAESAPITRSVGPAPMPQALLRFAPQAPIAEVVALLDRYQAAVLENGKGGLFRVQLGDRPLPRKELEGVLTKLQAEKIVMLAVAAP</sequence>
<keyword evidence="2" id="KW-0472">Membrane</keyword>
<feature type="transmembrane region" description="Helical" evidence="2">
    <location>
        <begin position="109"/>
        <end position="132"/>
    </location>
</feature>
<evidence type="ECO:0000256" key="2">
    <source>
        <dbReference type="SAM" id="Phobius"/>
    </source>
</evidence>
<reference evidence="3 4" key="1">
    <citation type="submission" date="2018-06" db="EMBL/GenBank/DDBJ databases">
        <title>Genomic Encyclopedia of Archaeal and Bacterial Type Strains, Phase II (KMG-II): from individual species to whole genera.</title>
        <authorList>
            <person name="Goeker M."/>
        </authorList>
    </citation>
    <scope>NUCLEOTIDE SEQUENCE [LARGE SCALE GENOMIC DNA]</scope>
    <source>
        <strain evidence="3 4">JCM 11668</strain>
    </source>
</reference>
<keyword evidence="2" id="KW-1133">Transmembrane helix</keyword>
<evidence type="ECO:0000313" key="3">
    <source>
        <dbReference type="EMBL" id="PYF04889.1"/>
    </source>
</evidence>
<accession>A0A318TZ29</accession>
<proteinExistence type="predicted"/>
<organism evidence="3 4">
    <name type="scientific">Rhodopseudomonas faecalis</name>
    <dbReference type="NCBI Taxonomy" id="99655"/>
    <lineage>
        <taxon>Bacteria</taxon>
        <taxon>Pseudomonadati</taxon>
        <taxon>Pseudomonadota</taxon>
        <taxon>Alphaproteobacteria</taxon>
        <taxon>Hyphomicrobiales</taxon>
        <taxon>Nitrobacteraceae</taxon>
        <taxon>Rhodopseudomonas</taxon>
    </lineage>
</organism>
<keyword evidence="2" id="KW-0812">Transmembrane</keyword>
<evidence type="ECO:0000256" key="1">
    <source>
        <dbReference type="SAM" id="MobiDB-lite"/>
    </source>
</evidence>
<dbReference type="EMBL" id="QJTI01000002">
    <property type="protein sequence ID" value="PYF04889.1"/>
    <property type="molecule type" value="Genomic_DNA"/>
</dbReference>
<gene>
    <name evidence="3" type="ORF">BJ122_102114</name>
</gene>
<protein>
    <submittedName>
        <fullName evidence="3">Uncharacterized protein</fullName>
    </submittedName>
</protein>
<evidence type="ECO:0000313" key="4">
    <source>
        <dbReference type="Proteomes" id="UP000248148"/>
    </source>
</evidence>